<proteinExistence type="predicted"/>
<dbReference type="AlphaFoldDB" id="A0A0I9S7Y5"/>
<accession>A0A0I9S7Y5</accession>
<name>A0A0I9S7Y5_BACFG</name>
<reference evidence="1" key="2">
    <citation type="submission" date="2014-07" db="EMBL/GenBank/DDBJ databases">
        <title>Genetics and epidemiology of antimicrobial resistance in B. fragilis group.</title>
        <authorList>
            <person name="Sydenham T.V."/>
            <person name="Hasman H."/>
            <person name="Kemp M."/>
            <person name="Justesen U.S."/>
        </authorList>
    </citation>
    <scope>NUCLEOTIDE SEQUENCE [LARGE SCALE GENOMIC DNA]</scope>
    <source>
        <strain evidence="1">DCMOUH0018B</strain>
    </source>
</reference>
<comment type="caution">
    <text evidence="1">The sequence shown here is derived from an EMBL/GenBank/DDBJ whole genome shotgun (WGS) entry which is preliminary data.</text>
</comment>
<reference evidence="1" key="1">
    <citation type="book" date="2014" name="THE 24TH EUROPEAN CONGRESS OF CLINICAL MICROBIOLOGY AND INFECTIOUS DISEASES" publisher="ECCMID 2014" city="Barcelona, Spain">
        <title>Identification of resistance genes in three multidrug-resistant Bacteroides fragilis isolates by whole genome sequencing.</title>
        <editorList>
            <person name="Unknown"/>
            <person name="A."/>
        </editorList>
        <authorList>
            <person name="Sydenham T.V."/>
            <person name="Hasman H."/>
            <person name="Wang M."/>
            <person name="Soki J."/>
            <person name="Nagy E."/>
            <person name="Justesen U.S."/>
        </authorList>
    </citation>
    <scope>NUCLEOTIDE SEQUENCE</scope>
    <source>
        <strain evidence="1">DCMOUH0018B</strain>
    </source>
</reference>
<protein>
    <submittedName>
        <fullName evidence="1">Uncharacterized protein</fullName>
    </submittedName>
</protein>
<dbReference type="EMBL" id="JMZZ02000155">
    <property type="protein sequence ID" value="KFX73942.1"/>
    <property type="molecule type" value="Genomic_DNA"/>
</dbReference>
<sequence length="59" mass="6805">MIAFFIILLVYPPQRYTTGPNKQIRTISNIYLTEETDPAIHTANTSFNYGNKSSYTTTW</sequence>
<evidence type="ECO:0000313" key="1">
    <source>
        <dbReference type="EMBL" id="KFX73942.1"/>
    </source>
</evidence>
<gene>
    <name evidence="1" type="ORF">EE52_0214615</name>
</gene>
<organism evidence="1">
    <name type="scientific">Bacteroides fragilis</name>
    <dbReference type="NCBI Taxonomy" id="817"/>
    <lineage>
        <taxon>Bacteria</taxon>
        <taxon>Pseudomonadati</taxon>
        <taxon>Bacteroidota</taxon>
        <taxon>Bacteroidia</taxon>
        <taxon>Bacteroidales</taxon>
        <taxon>Bacteroidaceae</taxon>
        <taxon>Bacteroides</taxon>
    </lineage>
</organism>